<evidence type="ECO:0000256" key="3">
    <source>
        <dbReference type="SAM" id="Phobius"/>
    </source>
</evidence>
<sequence length="506" mass="57167">MDRIKKITLLVGIMGVIWNISVIAQETNKNHKQKLPNIIYIYADDLGYGEIEAYGQLKIKTPHLNKLREEGMIFTDHYTSAPVCAPARCMLLTGKNGGSSYIRGNYEMGGFSDSLEAGQMPLPEGCYTLPKMLKKAGYTNGMAGKWGLGMHNTTGSPLKQGFDFYVGYLDQKQAHNFYPTHLWLNDEPLKLNNREVNVHKPLDSTNVVDKDFDTYIGDEYAGDVMTAHAVKFIEDNKNQPFFLYLPFPQPHVSLQAPQEFIDQYINKFEDEKPYYGQQGYAPNKYPLSTYAAMITYLDAQIGIIMDKVASLGLDENTIIMFSSDNGTTFNGGVQSAFFNSVSGLRGLKMDVFEGGIRVPFVVRWKGKIKAGSVTDLVSVQYDLMATLADLTGQDAGDTDGVSFLPTLLGENTSQNKREYIYWEYPEKGGQVAVRMGKWKGVKVNIRKDTYEKAPWMLFNLEIDRNETKDLADDYPELVKTFDEIVKKEHQPAHINNWEIIQPKFNK</sequence>
<gene>
    <name evidence="5" type="ORF">H8B21_11565</name>
</gene>
<dbReference type="InterPro" id="IPR024607">
    <property type="entry name" value="Sulfatase_CS"/>
</dbReference>
<comment type="caution">
    <text evidence="5">The sequence shown here is derived from an EMBL/GenBank/DDBJ whole genome shotgun (WGS) entry which is preliminary data.</text>
</comment>
<keyword evidence="2" id="KW-0378">Hydrolase</keyword>
<keyword evidence="3" id="KW-0472">Membrane</keyword>
<dbReference type="InterPro" id="IPR052701">
    <property type="entry name" value="GAG_Ulvan_Degrading_Sulfatases"/>
</dbReference>
<evidence type="ECO:0000256" key="1">
    <source>
        <dbReference type="ARBA" id="ARBA00008779"/>
    </source>
</evidence>
<organism evidence="5 6">
    <name type="scientific">Sphingobacterium chuzhouense</name>
    <dbReference type="NCBI Taxonomy" id="1742264"/>
    <lineage>
        <taxon>Bacteria</taxon>
        <taxon>Pseudomonadati</taxon>
        <taxon>Bacteroidota</taxon>
        <taxon>Sphingobacteriia</taxon>
        <taxon>Sphingobacteriales</taxon>
        <taxon>Sphingobacteriaceae</taxon>
        <taxon>Sphingobacterium</taxon>
    </lineage>
</organism>
<evidence type="ECO:0000313" key="6">
    <source>
        <dbReference type="Proteomes" id="UP000651112"/>
    </source>
</evidence>
<reference evidence="5 6" key="1">
    <citation type="submission" date="2020-08" db="EMBL/GenBank/DDBJ databases">
        <title>Sphingobacterium sp. DN00404 isolated from aquaculture water.</title>
        <authorList>
            <person name="Zhang M."/>
        </authorList>
    </citation>
    <scope>NUCLEOTIDE SEQUENCE [LARGE SCALE GENOMIC DNA]</scope>
    <source>
        <strain evidence="5 6">KCTC 42746</strain>
    </source>
</reference>
<evidence type="ECO:0000259" key="4">
    <source>
        <dbReference type="Pfam" id="PF00884"/>
    </source>
</evidence>
<keyword evidence="3" id="KW-0812">Transmembrane</keyword>
<dbReference type="SUPFAM" id="SSF53649">
    <property type="entry name" value="Alkaline phosphatase-like"/>
    <property type="match status" value="1"/>
</dbReference>
<dbReference type="InterPro" id="IPR017850">
    <property type="entry name" value="Alkaline_phosphatase_core_sf"/>
</dbReference>
<feature type="transmembrane region" description="Helical" evidence="3">
    <location>
        <begin position="7"/>
        <end position="24"/>
    </location>
</feature>
<comment type="similarity">
    <text evidence="1">Belongs to the sulfatase family.</text>
</comment>
<feature type="domain" description="Sulfatase N-terminal" evidence="4">
    <location>
        <begin position="36"/>
        <end position="392"/>
    </location>
</feature>
<name>A0ABR7XSR7_9SPHI</name>
<dbReference type="RefSeq" id="WP_190313896.1">
    <property type="nucleotide sequence ID" value="NZ_JACNYL010000002.1"/>
</dbReference>
<dbReference type="CDD" id="cd16145">
    <property type="entry name" value="ARS_like"/>
    <property type="match status" value="1"/>
</dbReference>
<dbReference type="Proteomes" id="UP000651112">
    <property type="component" value="Unassembled WGS sequence"/>
</dbReference>
<dbReference type="PANTHER" id="PTHR43751">
    <property type="entry name" value="SULFATASE"/>
    <property type="match status" value="1"/>
</dbReference>
<dbReference type="EMBL" id="JACNYL010000002">
    <property type="protein sequence ID" value="MBD1422210.1"/>
    <property type="molecule type" value="Genomic_DNA"/>
</dbReference>
<proteinExistence type="inferred from homology"/>
<keyword evidence="6" id="KW-1185">Reference proteome</keyword>
<dbReference type="Pfam" id="PF00884">
    <property type="entry name" value="Sulfatase"/>
    <property type="match status" value="1"/>
</dbReference>
<dbReference type="Gene3D" id="3.40.720.10">
    <property type="entry name" value="Alkaline Phosphatase, subunit A"/>
    <property type="match status" value="1"/>
</dbReference>
<accession>A0ABR7XSR7</accession>
<evidence type="ECO:0000256" key="2">
    <source>
        <dbReference type="ARBA" id="ARBA00022801"/>
    </source>
</evidence>
<dbReference type="PROSITE" id="PS00523">
    <property type="entry name" value="SULFATASE_1"/>
    <property type="match status" value="1"/>
</dbReference>
<keyword evidence="3" id="KW-1133">Transmembrane helix</keyword>
<dbReference type="InterPro" id="IPR000917">
    <property type="entry name" value="Sulfatase_N"/>
</dbReference>
<evidence type="ECO:0000313" key="5">
    <source>
        <dbReference type="EMBL" id="MBD1422210.1"/>
    </source>
</evidence>
<protein>
    <submittedName>
        <fullName evidence="5">Arylsulfatase</fullName>
    </submittedName>
</protein>
<dbReference type="PANTHER" id="PTHR43751:SF3">
    <property type="entry name" value="SULFATASE N-TERMINAL DOMAIN-CONTAINING PROTEIN"/>
    <property type="match status" value="1"/>
</dbReference>
<dbReference type="Gene3D" id="3.30.1120.10">
    <property type="match status" value="1"/>
</dbReference>